<dbReference type="PANTHER" id="PTHR21402:SF9">
    <property type="entry name" value="GAMETOCYTE-SPECIFIC FACTOR 1"/>
    <property type="match status" value="1"/>
</dbReference>
<dbReference type="PROSITE" id="PS51800">
    <property type="entry name" value="ZF_CHHC_U11_48K"/>
    <property type="match status" value="2"/>
</dbReference>
<reference evidence="7" key="1">
    <citation type="submission" date="2018-10" db="EMBL/GenBank/DDBJ databases">
        <title>De novo assembly of a Great Dane genome.</title>
        <authorList>
            <person name="Kidd J.M."/>
            <person name="Pendleton A.L."/>
            <person name="Shen F."/>
            <person name="Emery S."/>
        </authorList>
    </citation>
    <scope>NUCLEOTIDE SEQUENCE [LARGE SCALE GENOMIC DNA]</scope>
    <source>
        <strain evidence="7">Great Dane</strain>
    </source>
</reference>
<evidence type="ECO:0000256" key="3">
    <source>
        <dbReference type="ARBA" id="ARBA00022833"/>
    </source>
</evidence>
<keyword evidence="1" id="KW-0479">Metal-binding</keyword>
<evidence type="ECO:0000313" key="8">
    <source>
        <dbReference type="Proteomes" id="UP000694542"/>
    </source>
</evidence>
<reference evidence="7" key="2">
    <citation type="submission" date="2025-08" db="UniProtKB">
        <authorList>
            <consortium name="Ensembl"/>
        </authorList>
    </citation>
    <scope>IDENTIFICATION</scope>
</reference>
<feature type="region of interest" description="Disordered" evidence="5">
    <location>
        <begin position="257"/>
        <end position="317"/>
    </location>
</feature>
<keyword evidence="2 4" id="KW-0863">Zinc-finger</keyword>
<evidence type="ECO:0000256" key="4">
    <source>
        <dbReference type="PROSITE-ProRule" id="PRU01141"/>
    </source>
</evidence>
<feature type="compositionally biased region" description="Low complexity" evidence="5">
    <location>
        <begin position="192"/>
        <end position="212"/>
    </location>
</feature>
<dbReference type="GO" id="GO:0008270">
    <property type="term" value="F:zinc ion binding"/>
    <property type="evidence" value="ECO:0007669"/>
    <property type="project" value="UniProtKB-KW"/>
</dbReference>
<dbReference type="InterPro" id="IPR022776">
    <property type="entry name" value="TRM13/UPF0224_CHHC_Znf_dom"/>
</dbReference>
<protein>
    <recommendedName>
        <fullName evidence="6">CHHC U11-48K-type domain-containing protein</fullName>
    </recommendedName>
</protein>
<dbReference type="Pfam" id="PF05253">
    <property type="entry name" value="zf-U11-48K"/>
    <property type="match status" value="2"/>
</dbReference>
<keyword evidence="3" id="KW-0862">Zinc</keyword>
<organism evidence="7 8">
    <name type="scientific">Canis lupus familiaris</name>
    <name type="common">Dog</name>
    <name type="synonym">Canis familiaris</name>
    <dbReference type="NCBI Taxonomy" id="9615"/>
    <lineage>
        <taxon>Eukaryota</taxon>
        <taxon>Metazoa</taxon>
        <taxon>Chordata</taxon>
        <taxon>Craniata</taxon>
        <taxon>Vertebrata</taxon>
        <taxon>Euteleostomi</taxon>
        <taxon>Mammalia</taxon>
        <taxon>Eutheria</taxon>
        <taxon>Laurasiatheria</taxon>
        <taxon>Carnivora</taxon>
        <taxon>Caniformia</taxon>
        <taxon>Canidae</taxon>
        <taxon>Canis</taxon>
    </lineage>
</organism>
<dbReference type="Proteomes" id="UP000694542">
    <property type="component" value="Chromosome 27"/>
</dbReference>
<name>A0A8C0T2A8_CANLF</name>
<accession>A0A8C0T2A8</accession>
<proteinExistence type="predicted"/>
<evidence type="ECO:0000256" key="5">
    <source>
        <dbReference type="SAM" id="MobiDB-lite"/>
    </source>
</evidence>
<evidence type="ECO:0000256" key="2">
    <source>
        <dbReference type="ARBA" id="ARBA00022771"/>
    </source>
</evidence>
<dbReference type="AlphaFoldDB" id="A0A8C0T2A8"/>
<dbReference type="PANTHER" id="PTHR21402">
    <property type="entry name" value="GAMETOCYTE SPECIFIC FACTOR 1-RELATED"/>
    <property type="match status" value="1"/>
</dbReference>
<dbReference type="InterPro" id="IPR036236">
    <property type="entry name" value="Znf_C2H2_sf"/>
</dbReference>
<feature type="compositionally biased region" description="Low complexity" evidence="5">
    <location>
        <begin position="257"/>
        <end position="268"/>
    </location>
</feature>
<evidence type="ECO:0000259" key="6">
    <source>
        <dbReference type="PROSITE" id="PS51800"/>
    </source>
</evidence>
<dbReference type="Ensembl" id="ENSCAFT00040035115.1">
    <property type="protein sequence ID" value="ENSCAFP00040030569.1"/>
    <property type="gene ID" value="ENSCAFG00040018921.1"/>
</dbReference>
<evidence type="ECO:0000313" key="7">
    <source>
        <dbReference type="Ensembl" id="ENSCAFP00040030569.1"/>
    </source>
</evidence>
<dbReference type="InterPro" id="IPR051591">
    <property type="entry name" value="UPF0224_FAM112_RNA_Proc"/>
</dbReference>
<feature type="domain" description="CHHC U11-48K-type" evidence="6">
    <location>
        <begin position="357"/>
        <end position="384"/>
    </location>
</feature>
<feature type="domain" description="CHHC U11-48K-type" evidence="6">
    <location>
        <begin position="391"/>
        <end position="418"/>
    </location>
</feature>
<dbReference type="PRINTS" id="PR01217">
    <property type="entry name" value="PRICHEXTENSN"/>
</dbReference>
<sequence length="565" mass="60775">MFQEPQPLSTPALAHTAPYPWGSPEISVISCFHFSVLKNRASRCTRSITIFLYFCLTFKAAAPFSSMDPSEVAVGPAGSQLVPVSRPGRVPGMPQGPGTCPAPALSLSSTCPAPALPLSSTCPAPALPVLHLPWHLPCPAPALHLPCPCPPPALHLHLPCPCPPPALPLPCPSSTCPTPALPLSSTCPAPAPALHLSSPSGTSGARATAPTARMRRTSPAPLPAGAPRCYHPLLDLRALPGLLSDSWVPSTGALQARSGSCSCSARRGPTQPQESARPARMRHARPPRWWQERPGPGGARSPARRHRKWGPRGASGAEVSVAGARPWGSVSRRALGFSSFVSNMEETYIDSLDPEKLLQCPYDKNHQIRACRFPYHLIKCRKNHPDVANKLATCPFNARHQVPRAEISHHISSCDDKSCIEQDVVNQTRNLGQETLAESTWQCPPCDEDWDKDLWEQTSTPFVWGTANYCGNNSPASNVVMEHKSNLASGMRVPKSLPYVLPWKNSKRDTGEMLLLLIVLNTVGLDNSKTYSVGTHLTHVTLRTSASLDFAFLAPHSLHSSLGPG</sequence>
<feature type="region of interest" description="Disordered" evidence="5">
    <location>
        <begin position="192"/>
        <end position="224"/>
    </location>
</feature>
<evidence type="ECO:0000256" key="1">
    <source>
        <dbReference type="ARBA" id="ARBA00022723"/>
    </source>
</evidence>
<dbReference type="SUPFAM" id="SSF57667">
    <property type="entry name" value="beta-beta-alpha zinc fingers"/>
    <property type="match status" value="1"/>
</dbReference>